<comment type="caution">
    <text evidence="1">The sequence shown here is derived from an EMBL/GenBank/DDBJ whole genome shotgun (WGS) entry which is preliminary data.</text>
</comment>
<accession>A0A644YY08</accession>
<dbReference type="AlphaFoldDB" id="A0A644YY08"/>
<dbReference type="EMBL" id="VSSQ01006048">
    <property type="protein sequence ID" value="MPM31353.1"/>
    <property type="molecule type" value="Genomic_DNA"/>
</dbReference>
<reference evidence="1" key="1">
    <citation type="submission" date="2019-08" db="EMBL/GenBank/DDBJ databases">
        <authorList>
            <person name="Kucharzyk K."/>
            <person name="Murdoch R.W."/>
            <person name="Higgins S."/>
            <person name="Loffler F."/>
        </authorList>
    </citation>
    <scope>NUCLEOTIDE SEQUENCE</scope>
</reference>
<gene>
    <name evidence="1" type="ORF">SDC9_77908</name>
</gene>
<name>A0A644YY08_9ZZZZ</name>
<protein>
    <submittedName>
        <fullName evidence="1">Uncharacterized protein</fullName>
    </submittedName>
</protein>
<proteinExistence type="predicted"/>
<evidence type="ECO:0000313" key="1">
    <source>
        <dbReference type="EMBL" id="MPM31353.1"/>
    </source>
</evidence>
<organism evidence="1">
    <name type="scientific">bioreactor metagenome</name>
    <dbReference type="NCBI Taxonomy" id="1076179"/>
    <lineage>
        <taxon>unclassified sequences</taxon>
        <taxon>metagenomes</taxon>
        <taxon>ecological metagenomes</taxon>
    </lineage>
</organism>
<sequence length="87" mass="9037">MGEQGFDVTKTPKPGEVGQGCVPKGADAVLHLFSGFAEVGVQNHPMIFGQGMSIAIGFFGAGIDCVGGVVELDTPIRVIPKAFKQSF</sequence>